<proteinExistence type="predicted"/>
<evidence type="ECO:0000313" key="3">
    <source>
        <dbReference type="Proteomes" id="UP000236520"/>
    </source>
</evidence>
<sequence>MRLDLPDASLAYEDRGDTGGGEPLVFLHGSLCADWLTPMARELMGFRCVIIHRSGYGRSEDRTNGGAGVPAQAAHCAAVLERCGIPRVHLVGHSAGADVALHLAHDRPELVASLVLLEPALPRAAGEPASAAMPNAIAAARAGAWEAAFDAFLTGVCGPGVRGLLADRLGEEGLTAAVGTSRHFFTRESTAFADWEFGAPQLSAVRAPVLLVVGGGGDRLGTPHRARAASIAAHLPHAETVVVDGLTHAMPLEDPARMAAVVRGFVARHPLTGPAG</sequence>
<dbReference type="InterPro" id="IPR000073">
    <property type="entry name" value="AB_hydrolase_1"/>
</dbReference>
<organism evidence="2 3">
    <name type="scientific">Streptomyces malaysiensis</name>
    <dbReference type="NCBI Taxonomy" id="92644"/>
    <lineage>
        <taxon>Bacteria</taxon>
        <taxon>Bacillati</taxon>
        <taxon>Actinomycetota</taxon>
        <taxon>Actinomycetes</taxon>
        <taxon>Kitasatosporales</taxon>
        <taxon>Streptomycetaceae</taxon>
        <taxon>Streptomyces</taxon>
        <taxon>Streptomyces violaceusniger group</taxon>
    </lineage>
</organism>
<dbReference type="InterPro" id="IPR050266">
    <property type="entry name" value="AB_hydrolase_sf"/>
</dbReference>
<accession>A0A2J7YPM4</accession>
<reference evidence="2 3" key="1">
    <citation type="submission" date="2015-09" db="EMBL/GenBank/DDBJ databases">
        <title>Genome sequence, genome mining and natural product profiling of a biocontrol bacterium Streptomyces malaysiensis F913.</title>
        <authorList>
            <person name="Xu Y."/>
            <person name="Wei J."/>
            <person name="Xie J."/>
            <person name="Li T."/>
            <person name="Zhou Z."/>
        </authorList>
    </citation>
    <scope>NUCLEOTIDE SEQUENCE [LARGE SCALE GENOMIC DNA]</scope>
    <source>
        <strain evidence="2 3">F913</strain>
    </source>
</reference>
<gene>
    <name evidence="2" type="ORF">SMF913_25344</name>
</gene>
<dbReference type="InterPro" id="IPR029058">
    <property type="entry name" value="AB_hydrolase_fold"/>
</dbReference>
<dbReference type="PRINTS" id="PR00111">
    <property type="entry name" value="ABHYDROLASE"/>
</dbReference>
<dbReference type="Pfam" id="PF00561">
    <property type="entry name" value="Abhydrolase_1"/>
    <property type="match status" value="1"/>
</dbReference>
<dbReference type="RefSeq" id="WP_102935834.1">
    <property type="nucleotide sequence ID" value="NZ_LJIW01000002.1"/>
</dbReference>
<dbReference type="SUPFAM" id="SSF53474">
    <property type="entry name" value="alpha/beta-Hydrolases"/>
    <property type="match status" value="1"/>
</dbReference>
<dbReference type="PANTHER" id="PTHR43798:SF33">
    <property type="entry name" value="HYDROLASE, PUTATIVE (AFU_ORTHOLOGUE AFUA_2G14860)-RELATED"/>
    <property type="match status" value="1"/>
</dbReference>
<dbReference type="GO" id="GO:0003824">
    <property type="term" value="F:catalytic activity"/>
    <property type="evidence" value="ECO:0007669"/>
    <property type="project" value="UniProtKB-ARBA"/>
</dbReference>
<dbReference type="Gene3D" id="3.40.50.1820">
    <property type="entry name" value="alpha/beta hydrolase"/>
    <property type="match status" value="1"/>
</dbReference>
<dbReference type="EMBL" id="LJIW01000002">
    <property type="protein sequence ID" value="PNG89879.1"/>
    <property type="molecule type" value="Genomic_DNA"/>
</dbReference>
<protein>
    <recommendedName>
        <fullName evidence="1">AB hydrolase-1 domain-containing protein</fullName>
    </recommendedName>
</protein>
<dbReference type="AlphaFoldDB" id="A0A2J7YPM4"/>
<keyword evidence="3" id="KW-1185">Reference proteome</keyword>
<evidence type="ECO:0000313" key="2">
    <source>
        <dbReference type="EMBL" id="PNG89879.1"/>
    </source>
</evidence>
<evidence type="ECO:0000259" key="1">
    <source>
        <dbReference type="Pfam" id="PF00561"/>
    </source>
</evidence>
<name>A0A2J7YPM4_STRMQ</name>
<feature type="domain" description="AB hydrolase-1" evidence="1">
    <location>
        <begin position="23"/>
        <end position="254"/>
    </location>
</feature>
<comment type="caution">
    <text evidence="2">The sequence shown here is derived from an EMBL/GenBank/DDBJ whole genome shotgun (WGS) entry which is preliminary data.</text>
</comment>
<dbReference type="PANTHER" id="PTHR43798">
    <property type="entry name" value="MONOACYLGLYCEROL LIPASE"/>
    <property type="match status" value="1"/>
</dbReference>
<dbReference type="GO" id="GO:0016020">
    <property type="term" value="C:membrane"/>
    <property type="evidence" value="ECO:0007669"/>
    <property type="project" value="TreeGrafter"/>
</dbReference>
<dbReference type="Proteomes" id="UP000236520">
    <property type="component" value="Unassembled WGS sequence"/>
</dbReference>